<dbReference type="PATRIC" id="fig|1348662.3.peg.670"/>
<keyword evidence="1" id="KW-0472">Membrane</keyword>
<proteinExistence type="predicted"/>
<reference evidence="2 3" key="1">
    <citation type="journal article" date="2013" name="Genome Announc.">
        <title>Whole-Genome Sequence of the Clinical Strain Corynebacterium argentoratense DSM 44202, Isolated from a Human Throat Specimen.</title>
        <authorList>
            <person name="Bomholt C."/>
            <person name="Glaub A."/>
            <person name="Gravermann K."/>
            <person name="Albersmeier A."/>
            <person name="Brinkrolf K."/>
            <person name="Ruckert C."/>
            <person name="Tauch A."/>
        </authorList>
    </citation>
    <scope>NUCLEOTIDE SEQUENCE [LARGE SCALE GENOMIC DNA]</scope>
    <source>
        <strain evidence="2">DSM 44202</strain>
    </source>
</reference>
<protein>
    <submittedName>
        <fullName evidence="2">Uncharacterized protein</fullName>
    </submittedName>
</protein>
<dbReference type="STRING" id="1348662.CARG_03415"/>
<evidence type="ECO:0000313" key="3">
    <source>
        <dbReference type="Proteomes" id="UP000016943"/>
    </source>
</evidence>
<accession>U3GWI2</accession>
<evidence type="ECO:0000256" key="1">
    <source>
        <dbReference type="SAM" id="Phobius"/>
    </source>
</evidence>
<keyword evidence="3" id="KW-1185">Reference proteome</keyword>
<organism evidence="2 3">
    <name type="scientific">Corynebacterium argentoratense DSM 44202</name>
    <dbReference type="NCBI Taxonomy" id="1348662"/>
    <lineage>
        <taxon>Bacteria</taxon>
        <taxon>Bacillati</taxon>
        <taxon>Actinomycetota</taxon>
        <taxon>Actinomycetes</taxon>
        <taxon>Mycobacteriales</taxon>
        <taxon>Corynebacteriaceae</taxon>
        <taxon>Corynebacterium</taxon>
    </lineage>
</organism>
<dbReference type="HOGENOM" id="CLU_170931_0_0_11"/>
<dbReference type="AlphaFoldDB" id="U3GWI2"/>
<dbReference type="Proteomes" id="UP000016943">
    <property type="component" value="Chromosome"/>
</dbReference>
<keyword evidence="1" id="KW-0812">Transmembrane</keyword>
<dbReference type="RefSeq" id="WP_020975984.1">
    <property type="nucleotide sequence ID" value="NC_022198.1"/>
</dbReference>
<dbReference type="KEGG" id="caz:CARG_03415"/>
<name>U3GWI2_9CORY</name>
<dbReference type="eggNOG" id="ENOG5031WMX">
    <property type="taxonomic scope" value="Bacteria"/>
</dbReference>
<evidence type="ECO:0000313" key="2">
    <source>
        <dbReference type="EMBL" id="AGU14833.1"/>
    </source>
</evidence>
<gene>
    <name evidence="2" type="ORF">CARG_03415</name>
</gene>
<keyword evidence="1" id="KW-1133">Transmembrane helix</keyword>
<feature type="transmembrane region" description="Helical" evidence="1">
    <location>
        <begin position="26"/>
        <end position="46"/>
    </location>
</feature>
<dbReference type="EMBL" id="CP006365">
    <property type="protein sequence ID" value="AGU14833.1"/>
    <property type="molecule type" value="Genomic_DNA"/>
</dbReference>
<sequence length="90" mass="9950">MLLMDILAQAEPSRPLGSEFGKASPVGLFLIVVLLAIVLYLGWALNRRLKRMARRRAFAEAHGIDIFDTEALDKAMAEAGLADVNKERLI</sequence>
<dbReference type="GeneID" id="78249498"/>
<dbReference type="OrthoDB" id="4425034at2"/>